<feature type="transmembrane region" description="Helical" evidence="1">
    <location>
        <begin position="97"/>
        <end position="120"/>
    </location>
</feature>
<keyword evidence="1" id="KW-0472">Membrane</keyword>
<feature type="transmembrane region" description="Helical" evidence="1">
    <location>
        <begin position="21"/>
        <end position="42"/>
    </location>
</feature>
<gene>
    <name evidence="2" type="ORF">LCGC14_0931840</name>
</gene>
<accession>A0A0F9R686</accession>
<feature type="transmembrane region" description="Helical" evidence="1">
    <location>
        <begin position="62"/>
        <end position="85"/>
    </location>
</feature>
<name>A0A0F9R686_9ZZZZ</name>
<comment type="caution">
    <text evidence="2">The sequence shown here is derived from an EMBL/GenBank/DDBJ whole genome shotgun (WGS) entry which is preliminary data.</text>
</comment>
<feature type="transmembrane region" description="Helical" evidence="1">
    <location>
        <begin position="152"/>
        <end position="174"/>
    </location>
</feature>
<sequence>MVKKKRKKIKKVKEFSWYQATILSLVFGLVSFFIFLFLEIIFGDILKDILDAEYQAEMYFNINIILYLGLFFIFISSFIVNVFALRKYAFEPKFISNLFVLVFTGITLFFISWISIVIVYDELYNKLTIIGQIQLAPNFYSLFSIYILPNPVYFWILGFVIYHLFLIIFIKLFFIEKPNISKKSD</sequence>
<protein>
    <submittedName>
        <fullName evidence="2">Uncharacterized protein</fullName>
    </submittedName>
</protein>
<reference evidence="2" key="1">
    <citation type="journal article" date="2015" name="Nature">
        <title>Complex archaea that bridge the gap between prokaryotes and eukaryotes.</title>
        <authorList>
            <person name="Spang A."/>
            <person name="Saw J.H."/>
            <person name="Jorgensen S.L."/>
            <person name="Zaremba-Niedzwiedzka K."/>
            <person name="Martijn J."/>
            <person name="Lind A.E."/>
            <person name="van Eijk R."/>
            <person name="Schleper C."/>
            <person name="Guy L."/>
            <person name="Ettema T.J."/>
        </authorList>
    </citation>
    <scope>NUCLEOTIDE SEQUENCE</scope>
</reference>
<organism evidence="2">
    <name type="scientific">marine sediment metagenome</name>
    <dbReference type="NCBI Taxonomy" id="412755"/>
    <lineage>
        <taxon>unclassified sequences</taxon>
        <taxon>metagenomes</taxon>
        <taxon>ecological metagenomes</taxon>
    </lineage>
</organism>
<evidence type="ECO:0000313" key="2">
    <source>
        <dbReference type="EMBL" id="KKN20796.1"/>
    </source>
</evidence>
<keyword evidence="1" id="KW-0812">Transmembrane</keyword>
<proteinExistence type="predicted"/>
<evidence type="ECO:0000256" key="1">
    <source>
        <dbReference type="SAM" id="Phobius"/>
    </source>
</evidence>
<keyword evidence="1" id="KW-1133">Transmembrane helix</keyword>
<dbReference type="AlphaFoldDB" id="A0A0F9R686"/>
<dbReference type="EMBL" id="LAZR01003207">
    <property type="protein sequence ID" value="KKN20796.1"/>
    <property type="molecule type" value="Genomic_DNA"/>
</dbReference>